<sequence length="130" mass="14541">MDLSNVLRTIAELSSRAVRADRDQQRRSHDHRSTREALRQATADLEEVAKLADVLYRTSQRMGAVIDYLLKKRGANSQEPESLKIIMSHVLHELENQREEGGESPSGNNGQQRSQMAQATRSDSGPSKDA</sequence>
<evidence type="ECO:0000313" key="3">
    <source>
        <dbReference type="Proteomes" id="UP001194746"/>
    </source>
</evidence>
<organism evidence="2 3">
    <name type="scientific">Aspergillus nanangensis</name>
    <dbReference type="NCBI Taxonomy" id="2582783"/>
    <lineage>
        <taxon>Eukaryota</taxon>
        <taxon>Fungi</taxon>
        <taxon>Dikarya</taxon>
        <taxon>Ascomycota</taxon>
        <taxon>Pezizomycotina</taxon>
        <taxon>Eurotiomycetes</taxon>
        <taxon>Eurotiomycetidae</taxon>
        <taxon>Eurotiales</taxon>
        <taxon>Aspergillaceae</taxon>
        <taxon>Aspergillus</taxon>
        <taxon>Aspergillus subgen. Circumdati</taxon>
    </lineage>
</organism>
<dbReference type="AlphaFoldDB" id="A0AAD4GWN7"/>
<evidence type="ECO:0000313" key="2">
    <source>
        <dbReference type="EMBL" id="KAF9890698.1"/>
    </source>
</evidence>
<feature type="compositionally biased region" description="Polar residues" evidence="1">
    <location>
        <begin position="111"/>
        <end position="130"/>
    </location>
</feature>
<accession>A0AAD4GWN7</accession>
<name>A0AAD4GWN7_ASPNN</name>
<keyword evidence="3" id="KW-1185">Reference proteome</keyword>
<reference evidence="2" key="2">
    <citation type="submission" date="2020-02" db="EMBL/GenBank/DDBJ databases">
        <authorList>
            <person name="Gilchrist C.L.M."/>
            <person name="Chooi Y.-H."/>
        </authorList>
    </citation>
    <scope>NUCLEOTIDE SEQUENCE</scope>
    <source>
        <strain evidence="2">MST-FP2251</strain>
    </source>
</reference>
<evidence type="ECO:0000256" key="1">
    <source>
        <dbReference type="SAM" id="MobiDB-lite"/>
    </source>
</evidence>
<gene>
    <name evidence="2" type="ORF">FE257_005564</name>
</gene>
<comment type="caution">
    <text evidence="2">The sequence shown here is derived from an EMBL/GenBank/DDBJ whole genome shotgun (WGS) entry which is preliminary data.</text>
</comment>
<feature type="region of interest" description="Disordered" evidence="1">
    <location>
        <begin position="93"/>
        <end position="130"/>
    </location>
</feature>
<dbReference type="EMBL" id="VCAU01000024">
    <property type="protein sequence ID" value="KAF9890698.1"/>
    <property type="molecule type" value="Genomic_DNA"/>
</dbReference>
<feature type="compositionally biased region" description="Basic and acidic residues" evidence="1">
    <location>
        <begin position="18"/>
        <end position="38"/>
    </location>
</feature>
<proteinExistence type="predicted"/>
<feature type="region of interest" description="Disordered" evidence="1">
    <location>
        <begin position="17"/>
        <end position="38"/>
    </location>
</feature>
<reference evidence="2" key="1">
    <citation type="journal article" date="2019" name="Beilstein J. Org. Chem.">
        <title>Nanangenines: drimane sesquiterpenoids as the dominant metabolite cohort of a novel Australian fungus, Aspergillus nanangensis.</title>
        <authorList>
            <person name="Lacey H.J."/>
            <person name="Gilchrist C.L.M."/>
            <person name="Crombie A."/>
            <person name="Kalaitzis J.A."/>
            <person name="Vuong D."/>
            <person name="Rutledge P.J."/>
            <person name="Turner P."/>
            <person name="Pitt J.I."/>
            <person name="Lacey E."/>
            <person name="Chooi Y.H."/>
            <person name="Piggott A.M."/>
        </authorList>
    </citation>
    <scope>NUCLEOTIDE SEQUENCE</scope>
    <source>
        <strain evidence="2">MST-FP2251</strain>
    </source>
</reference>
<dbReference type="Proteomes" id="UP001194746">
    <property type="component" value="Unassembled WGS sequence"/>
</dbReference>
<protein>
    <submittedName>
        <fullName evidence="2">Uncharacterized protein</fullName>
    </submittedName>
</protein>